<name>A0ABW9LMC1_9MYCO</name>
<dbReference type="Proteomes" id="UP001635816">
    <property type="component" value="Unassembled WGS sequence"/>
</dbReference>
<dbReference type="EMBL" id="JBKBDD010000020">
    <property type="protein sequence ID" value="MFN6548187.1"/>
    <property type="molecule type" value="Genomic_DNA"/>
</dbReference>
<organism evidence="1 2">
    <name type="scientific">Mycolicibacterium nivoides</name>
    <dbReference type="NCBI Taxonomy" id="2487344"/>
    <lineage>
        <taxon>Bacteria</taxon>
        <taxon>Bacillati</taxon>
        <taxon>Actinomycetota</taxon>
        <taxon>Actinomycetes</taxon>
        <taxon>Mycobacteriales</taxon>
        <taxon>Mycobacteriaceae</taxon>
        <taxon>Mycolicibacterium</taxon>
    </lineage>
</organism>
<evidence type="ECO:0000313" key="2">
    <source>
        <dbReference type="Proteomes" id="UP001635816"/>
    </source>
</evidence>
<gene>
    <name evidence="1" type="ORF">ACK4CT_33990</name>
</gene>
<sequence length="101" mass="11402">MVLDDRFFTFVQNPDADKLKYASTLAEFQIVYRVALHPDNEWYAKGERMATVVGVPAGHVRVVLDGCGKKARIPCWELAVIAIPKLCKEVSDYIIGSKDFR</sequence>
<dbReference type="RefSeq" id="WP_409545739.1">
    <property type="nucleotide sequence ID" value="NZ_JBKBDD010000020.1"/>
</dbReference>
<reference evidence="1 2" key="1">
    <citation type="submission" date="2024-12" db="EMBL/GenBank/DDBJ databases">
        <title>The coexistence of Mycolicibacterium septicum and Mycolicibacterium nivoides in clinical samples.</title>
        <authorList>
            <person name="Wang C."/>
            <person name="Feng Y."/>
            <person name="Zong Z."/>
        </authorList>
    </citation>
    <scope>NUCLEOTIDE SEQUENCE [LARGE SCALE GENOMIC DNA]</scope>
    <source>
        <strain evidence="1 2">120309</strain>
    </source>
</reference>
<proteinExistence type="predicted"/>
<accession>A0ABW9LMC1</accession>
<evidence type="ECO:0000313" key="1">
    <source>
        <dbReference type="EMBL" id="MFN6548187.1"/>
    </source>
</evidence>
<keyword evidence="2" id="KW-1185">Reference proteome</keyword>
<comment type="caution">
    <text evidence="1">The sequence shown here is derived from an EMBL/GenBank/DDBJ whole genome shotgun (WGS) entry which is preliminary data.</text>
</comment>
<protein>
    <submittedName>
        <fullName evidence="1">Uncharacterized protein</fullName>
    </submittedName>
</protein>